<keyword evidence="2" id="KW-1133">Transmembrane helix</keyword>
<feature type="region of interest" description="Disordered" evidence="1">
    <location>
        <begin position="15"/>
        <end position="46"/>
    </location>
</feature>
<evidence type="ECO:0000256" key="2">
    <source>
        <dbReference type="SAM" id="Phobius"/>
    </source>
</evidence>
<feature type="transmembrane region" description="Helical" evidence="2">
    <location>
        <begin position="342"/>
        <end position="362"/>
    </location>
</feature>
<dbReference type="InterPro" id="IPR007065">
    <property type="entry name" value="HPP"/>
</dbReference>
<feature type="transmembrane region" description="Helical" evidence="2">
    <location>
        <begin position="249"/>
        <end position="267"/>
    </location>
</feature>
<evidence type="ECO:0000259" key="3">
    <source>
        <dbReference type="Pfam" id="PF04982"/>
    </source>
</evidence>
<organism evidence="4 5">
    <name type="scientific">Chlorella ohadii</name>
    <dbReference type="NCBI Taxonomy" id="2649997"/>
    <lineage>
        <taxon>Eukaryota</taxon>
        <taxon>Viridiplantae</taxon>
        <taxon>Chlorophyta</taxon>
        <taxon>core chlorophytes</taxon>
        <taxon>Trebouxiophyceae</taxon>
        <taxon>Chlorellales</taxon>
        <taxon>Chlorellaceae</taxon>
        <taxon>Chlorella clade</taxon>
        <taxon>Chlorella</taxon>
    </lineage>
</organism>
<sequence>MPTGAAALPAVLVPAGASGSAGGAATAAAVPEADTPSSLADQPAHGSMHLGLRPASREGSGRHAITITADGSGRGGRAFFDTPGSSRPGSRADTRDARWHQAVAEESALEAHSLQHGPHPAAAAGRGPTEGPHTGTANGAPPPAGPGKQPGGGDDGSGKGGDSGGGGGGTFGRKDAFEGATVLIEEAEERKYFSWAAYWGSLPKKLKGGLDTRLPIPSFRDIFWSWLGAFLGILAVCAMNQWVTPEIDIAFVVGSFGASAVLVFALLESKMSQPRNFLGGQMLSAVVGITTRVIIHQTWIAGPVGMSLALVVMQLTATTHPPGGATALIAATLPTLPKWHGYSYLVTISVGSCIMQIIALIVNNLDPKRRYPTYWY</sequence>
<dbReference type="InterPro" id="IPR058581">
    <property type="entry name" value="TM_HPP"/>
</dbReference>
<dbReference type="PANTHER" id="PTHR33741">
    <property type="entry name" value="TRANSMEMBRANE PROTEIN DDB_G0269096-RELATED"/>
    <property type="match status" value="1"/>
</dbReference>
<reference evidence="4" key="1">
    <citation type="submission" date="2020-11" db="EMBL/GenBank/DDBJ databases">
        <title>Chlorella ohadii genome sequencing and assembly.</title>
        <authorList>
            <person name="Murik O."/>
            <person name="Treves H."/>
            <person name="Kedem I."/>
            <person name="Shotland Y."/>
            <person name="Kaplan A."/>
        </authorList>
    </citation>
    <scope>NUCLEOTIDE SEQUENCE</scope>
    <source>
        <strain evidence="4">1</strain>
    </source>
</reference>
<feature type="domain" description="HPP transmembrane region" evidence="3">
    <location>
        <begin position="217"/>
        <end position="372"/>
    </location>
</feature>
<dbReference type="Proteomes" id="UP001205105">
    <property type="component" value="Unassembled WGS sequence"/>
</dbReference>
<comment type="caution">
    <text evidence="4">The sequence shown here is derived from an EMBL/GenBank/DDBJ whole genome shotgun (WGS) entry which is preliminary data.</text>
</comment>
<feature type="transmembrane region" description="Helical" evidence="2">
    <location>
        <begin position="223"/>
        <end position="242"/>
    </location>
</feature>
<accession>A0AAD5DWL9</accession>
<keyword evidence="5" id="KW-1185">Reference proteome</keyword>
<dbReference type="EMBL" id="JADXDR010000022">
    <property type="protein sequence ID" value="KAI7844992.1"/>
    <property type="molecule type" value="Genomic_DNA"/>
</dbReference>
<feature type="compositionally biased region" description="Low complexity" evidence="1">
    <location>
        <begin position="116"/>
        <end position="139"/>
    </location>
</feature>
<name>A0AAD5DWL9_9CHLO</name>
<feature type="compositionally biased region" description="Low complexity" evidence="1">
    <location>
        <begin position="15"/>
        <end position="29"/>
    </location>
</feature>
<evidence type="ECO:0000313" key="4">
    <source>
        <dbReference type="EMBL" id="KAI7844992.1"/>
    </source>
</evidence>
<proteinExistence type="predicted"/>
<dbReference type="AlphaFoldDB" id="A0AAD5DWL9"/>
<feature type="compositionally biased region" description="Gly residues" evidence="1">
    <location>
        <begin position="148"/>
        <end position="171"/>
    </location>
</feature>
<keyword evidence="2" id="KW-0472">Membrane</keyword>
<evidence type="ECO:0000256" key="1">
    <source>
        <dbReference type="SAM" id="MobiDB-lite"/>
    </source>
</evidence>
<protein>
    <recommendedName>
        <fullName evidence="3">HPP transmembrane region domain-containing protein</fullName>
    </recommendedName>
</protein>
<gene>
    <name evidence="4" type="ORF">COHA_001358</name>
</gene>
<feature type="region of interest" description="Disordered" evidence="1">
    <location>
        <begin position="66"/>
        <end position="172"/>
    </location>
</feature>
<keyword evidence="2" id="KW-0812">Transmembrane</keyword>
<dbReference type="Pfam" id="PF04982">
    <property type="entry name" value="TM_HPP"/>
    <property type="match status" value="1"/>
</dbReference>
<evidence type="ECO:0000313" key="5">
    <source>
        <dbReference type="Proteomes" id="UP001205105"/>
    </source>
</evidence>
<dbReference type="PANTHER" id="PTHR33741:SF5">
    <property type="entry name" value="TRANSMEMBRANE PROTEIN DDB_G0269096-RELATED"/>
    <property type="match status" value="1"/>
</dbReference>
<feature type="compositionally biased region" description="Basic and acidic residues" evidence="1">
    <location>
        <begin position="90"/>
        <end position="99"/>
    </location>
</feature>